<evidence type="ECO:0000313" key="2">
    <source>
        <dbReference type="Proteomes" id="UP001163324"/>
    </source>
</evidence>
<dbReference type="Proteomes" id="UP001163324">
    <property type="component" value="Chromosome 7"/>
</dbReference>
<gene>
    <name evidence="1" type="ORF">N3K66_007193</name>
</gene>
<name>A0ACC0UTR6_9HYPO</name>
<accession>A0ACC0UTR6</accession>
<organism evidence="1 2">
    <name type="scientific">Trichothecium roseum</name>
    <dbReference type="NCBI Taxonomy" id="47278"/>
    <lineage>
        <taxon>Eukaryota</taxon>
        <taxon>Fungi</taxon>
        <taxon>Dikarya</taxon>
        <taxon>Ascomycota</taxon>
        <taxon>Pezizomycotina</taxon>
        <taxon>Sordariomycetes</taxon>
        <taxon>Hypocreomycetidae</taxon>
        <taxon>Hypocreales</taxon>
        <taxon>Hypocreales incertae sedis</taxon>
        <taxon>Trichothecium</taxon>
    </lineage>
</organism>
<reference evidence="1" key="1">
    <citation type="submission" date="2022-10" db="EMBL/GenBank/DDBJ databases">
        <title>Complete Genome of Trichothecium roseum strain YXFP-22015, a Plant Pathogen Isolated from Citrus.</title>
        <authorList>
            <person name="Wang Y."/>
            <person name="Zhu L."/>
        </authorList>
    </citation>
    <scope>NUCLEOTIDE SEQUENCE</scope>
    <source>
        <strain evidence="1">YXFP-22015</strain>
    </source>
</reference>
<dbReference type="EMBL" id="CM047946">
    <property type="protein sequence ID" value="KAI9897337.1"/>
    <property type="molecule type" value="Genomic_DNA"/>
</dbReference>
<comment type="caution">
    <text evidence="1">The sequence shown here is derived from an EMBL/GenBank/DDBJ whole genome shotgun (WGS) entry which is preliminary data.</text>
</comment>
<sequence length="651" mass="65877">MHFSRFAPAAALIGAANALVPGLDKVPVVGGVVDGVVDGVVGGLTGGLTNGIVGGDDKKKGGNTKDGNPAVFDLGLNLDDHVLFHGIAGAATETEAAISLGLHVTEAQVEGKIDVSALKDFVKEPTLRLDLAGIKAYFELDISASAAVYESIQLVASSELEVDAGLLEVGLGAAFALDLMVGVGAAVDVHAGFYLSFNEGDYLDLSLLTKDIVGSELSGLVTTALPIGVGANVDLSAEIEVQLGLRLRTHVKVEAGVELLDIDILDAGAEVAIWADLLTYTFAMVQTDECVLAVDGDFKLALGLAVEVGIEVLDLLDISLAPEVSVTLATAAAKKVCLPNRGIIGGWLETQVEDSKTSGTESPALPTITGGSHDDGAELVTSTASVTSVYTITSCHASVPNCPASQTQVVVTSTVSSYVTVCPADQTGLPEPTTTSTKPKPVKTITETLTTVVPCEPTSSTFVPPTNQPTPPAPTVTISDTVTYCPGESTTGTPGVPETPVPTGTPGVPETPVPVPTGTPEVPQVPAPVPTPSGTPEVPEVPAPVPTPSGTPEVPEVPAPVPTPSATPIPPAPQQPEVPEQPEQPTSQPVFVPQPTGPANPPAPVPTMTTVHGSTWVPGPTGVPNPPPTAGAGSVKVGLALAVPALAALLL</sequence>
<keyword evidence="2" id="KW-1185">Reference proteome</keyword>
<proteinExistence type="predicted"/>
<protein>
    <submittedName>
        <fullName evidence="1">Uncharacterized protein</fullName>
    </submittedName>
</protein>
<evidence type="ECO:0000313" key="1">
    <source>
        <dbReference type="EMBL" id="KAI9897337.1"/>
    </source>
</evidence>